<evidence type="ECO:0000259" key="1">
    <source>
        <dbReference type="SMART" id="SM00507"/>
    </source>
</evidence>
<protein>
    <submittedName>
        <fullName evidence="2">HNH endonuclease</fullName>
    </submittedName>
</protein>
<keyword evidence="3" id="KW-1185">Reference proteome</keyword>
<gene>
    <name evidence="2" type="ORF">FXN63_10520</name>
</gene>
<dbReference type="KEGG" id="pacr:FXN63_10520"/>
<dbReference type="Gene3D" id="1.10.30.50">
    <property type="match status" value="1"/>
</dbReference>
<sequence>MFLRNGGEVVAITIHTVSKLFGLAAGRCSICKEPVVKHRVKIGEMAHIIAKNTGGARGDLPFNGHRDDYENLILLCPNHHTEVDNDEANYPPEKLHRLKNEHEYYVSQVFKHRTQARSMDIGALVGLMRYLPLIQTPALVDGLPAIFNMNLFTVEEVCENFGKDFPHCRPFFDSHLEGHFYAFWSDLCHLNNYVRATSYNHSALYKISNGDFKNLHISRKLTYEQRQEVNQDIEDCLNKLLKSYDGLLQFLKYNYQEVHLASFIG</sequence>
<accession>A0A5C0AXR5</accession>
<dbReference type="CDD" id="cd00085">
    <property type="entry name" value="HNHc"/>
    <property type="match status" value="1"/>
</dbReference>
<dbReference type="OrthoDB" id="9052589at2"/>
<reference evidence="2 3" key="1">
    <citation type="submission" date="2019-08" db="EMBL/GenBank/DDBJ databases">
        <title>Amphibian skin-associated Pigmentiphaga: genome sequence and occurrence across geography and hosts.</title>
        <authorList>
            <person name="Bletz M.C."/>
            <person name="Bunk B."/>
            <person name="Sproeer C."/>
            <person name="Biwer P."/>
            <person name="Reiter S."/>
            <person name="Rabemananjara F.C.E."/>
            <person name="Schulz S."/>
            <person name="Overmann J."/>
            <person name="Vences M."/>
        </authorList>
    </citation>
    <scope>NUCLEOTIDE SEQUENCE [LARGE SCALE GENOMIC DNA]</scope>
    <source>
        <strain evidence="2 3">Mada1488</strain>
    </source>
</reference>
<organism evidence="2 3">
    <name type="scientific">Pigmentiphaga aceris</name>
    <dbReference type="NCBI Taxonomy" id="1940612"/>
    <lineage>
        <taxon>Bacteria</taxon>
        <taxon>Pseudomonadati</taxon>
        <taxon>Pseudomonadota</taxon>
        <taxon>Betaproteobacteria</taxon>
        <taxon>Burkholderiales</taxon>
        <taxon>Alcaligenaceae</taxon>
        <taxon>Pigmentiphaga</taxon>
    </lineage>
</organism>
<evidence type="ECO:0000313" key="3">
    <source>
        <dbReference type="Proteomes" id="UP000325161"/>
    </source>
</evidence>
<keyword evidence="2" id="KW-0255">Endonuclease</keyword>
<dbReference type="InterPro" id="IPR003615">
    <property type="entry name" value="HNH_nuc"/>
</dbReference>
<dbReference type="Pfam" id="PF13391">
    <property type="entry name" value="HNH_2"/>
    <property type="match status" value="1"/>
</dbReference>
<dbReference type="SMART" id="SM00507">
    <property type="entry name" value="HNHc"/>
    <property type="match status" value="1"/>
</dbReference>
<evidence type="ECO:0000313" key="2">
    <source>
        <dbReference type="EMBL" id="QEI06223.1"/>
    </source>
</evidence>
<dbReference type="AlphaFoldDB" id="A0A5C0AXR5"/>
<name>A0A5C0AXR5_9BURK</name>
<keyword evidence="2" id="KW-0378">Hydrolase</keyword>
<dbReference type="EMBL" id="CP043046">
    <property type="protein sequence ID" value="QEI06223.1"/>
    <property type="molecule type" value="Genomic_DNA"/>
</dbReference>
<proteinExistence type="predicted"/>
<dbReference type="GO" id="GO:0004519">
    <property type="term" value="F:endonuclease activity"/>
    <property type="evidence" value="ECO:0007669"/>
    <property type="project" value="UniProtKB-KW"/>
</dbReference>
<keyword evidence="2" id="KW-0540">Nuclease</keyword>
<dbReference type="Proteomes" id="UP000325161">
    <property type="component" value="Chromosome"/>
</dbReference>
<feature type="domain" description="HNH nuclease" evidence="1">
    <location>
        <begin position="16"/>
        <end position="81"/>
    </location>
</feature>